<keyword evidence="5 6" id="KW-0378">Hydrolase</keyword>
<dbReference type="GO" id="GO:0004526">
    <property type="term" value="F:ribonuclease P activity"/>
    <property type="evidence" value="ECO:0007669"/>
    <property type="project" value="UniProtKB-UniRule"/>
</dbReference>
<evidence type="ECO:0000256" key="2">
    <source>
        <dbReference type="ARBA" id="ARBA00022694"/>
    </source>
</evidence>
<dbReference type="RefSeq" id="WP_317137080.1">
    <property type="nucleotide sequence ID" value="NZ_CP043875.1"/>
</dbReference>
<dbReference type="InterPro" id="IPR036980">
    <property type="entry name" value="RNase_P/MRP_Rpp29_sf"/>
</dbReference>
<dbReference type="GO" id="GO:0001682">
    <property type="term" value="P:tRNA 5'-leader removal"/>
    <property type="evidence" value="ECO:0007669"/>
    <property type="project" value="UniProtKB-UniRule"/>
</dbReference>
<evidence type="ECO:0000256" key="5">
    <source>
        <dbReference type="ARBA" id="ARBA00022801"/>
    </source>
</evidence>
<dbReference type="HAMAP" id="MF_00754">
    <property type="entry name" value="RNase_P_1"/>
    <property type="match status" value="1"/>
</dbReference>
<dbReference type="KEGG" id="mefw:F1737_01825"/>
<accession>A0AA97I1T7</accession>
<gene>
    <name evidence="6" type="primary">rnp1</name>
    <name evidence="7" type="ORF">F1737_01825</name>
</gene>
<dbReference type="GO" id="GO:0030677">
    <property type="term" value="C:ribonuclease P complex"/>
    <property type="evidence" value="ECO:0007669"/>
    <property type="project" value="UniProtKB-UniRule"/>
</dbReference>
<organism evidence="7 8">
    <name type="scientific">Methanochimaera problematica</name>
    <dbReference type="NCBI Taxonomy" id="2609417"/>
    <lineage>
        <taxon>Archaea</taxon>
        <taxon>Methanobacteriati</taxon>
        <taxon>Methanobacteriota</taxon>
        <taxon>Stenosarchaea group</taxon>
        <taxon>Methanomicrobia</taxon>
        <taxon>Methanomicrobiales</taxon>
        <taxon>Methanomicrobiaceae</taxon>
        <taxon>Methanochimaera</taxon>
    </lineage>
</organism>
<keyword evidence="8" id="KW-1185">Reference proteome</keyword>
<evidence type="ECO:0000256" key="3">
    <source>
        <dbReference type="ARBA" id="ARBA00022722"/>
    </source>
</evidence>
<comment type="function">
    <text evidence="6">Part of ribonuclease P, a protein complex that generates mature tRNA molecules by cleaving their 5'-ends.</text>
</comment>
<dbReference type="EMBL" id="CP043875">
    <property type="protein sequence ID" value="WOF15510.1"/>
    <property type="molecule type" value="Genomic_DNA"/>
</dbReference>
<keyword evidence="3 6" id="KW-0540">Nuclease</keyword>
<dbReference type="Gene3D" id="2.30.30.210">
    <property type="entry name" value="Ribonuclease P/MRP, subunit p29"/>
    <property type="match status" value="1"/>
</dbReference>
<dbReference type="AlphaFoldDB" id="A0AA97I1T7"/>
<dbReference type="SMART" id="SM00538">
    <property type="entry name" value="POP4"/>
    <property type="match status" value="1"/>
</dbReference>
<evidence type="ECO:0000313" key="8">
    <source>
        <dbReference type="Proteomes" id="UP001301797"/>
    </source>
</evidence>
<sequence length="93" mass="10428">MITPQNVCRHELIGLEIYISNSTNPSQIGITGIIVDESKNLLTIHSGNGLKKVQKTGLKIDLHLPDETRLRVDGSVLVMQPEKRISMRIKNLR</sequence>
<dbReference type="InterPro" id="IPR023538">
    <property type="entry name" value="RNP1"/>
</dbReference>
<keyword evidence="4 6" id="KW-0255">Endonuclease</keyword>
<evidence type="ECO:0000256" key="4">
    <source>
        <dbReference type="ARBA" id="ARBA00022759"/>
    </source>
</evidence>
<dbReference type="InterPro" id="IPR023534">
    <property type="entry name" value="Rof/RNase_P-like"/>
</dbReference>
<comment type="catalytic activity">
    <reaction evidence="6">
        <text>Endonucleolytic cleavage of RNA, removing 5'-extranucleotides from tRNA precursor.</text>
        <dbReference type="EC" id="3.1.26.5"/>
    </reaction>
</comment>
<keyword evidence="2 6" id="KW-0819">tRNA processing</keyword>
<comment type="similarity">
    <text evidence="6">Belongs to the eukaryotic/archaeal RNase P protein component 1 family.</text>
</comment>
<protein>
    <recommendedName>
        <fullName evidence="6">Ribonuclease P protein component 1</fullName>
        <shortName evidence="6">RNase P component 1</shortName>
        <ecNumber evidence="6">3.1.26.5</ecNumber>
    </recommendedName>
    <alternativeName>
        <fullName evidence="6">Rpp29</fullName>
    </alternativeName>
</protein>
<dbReference type="GO" id="GO:0003723">
    <property type="term" value="F:RNA binding"/>
    <property type="evidence" value="ECO:0007669"/>
    <property type="project" value="InterPro"/>
</dbReference>
<evidence type="ECO:0000313" key="7">
    <source>
        <dbReference type="EMBL" id="WOF15510.1"/>
    </source>
</evidence>
<dbReference type="SUPFAM" id="SSF101744">
    <property type="entry name" value="Rof/RNase P subunit-like"/>
    <property type="match status" value="1"/>
</dbReference>
<dbReference type="Pfam" id="PF01868">
    <property type="entry name" value="RNase_P-MRP_p29"/>
    <property type="match status" value="1"/>
</dbReference>
<proteinExistence type="inferred from homology"/>
<reference evidence="7 8" key="1">
    <citation type="submission" date="2019-09" db="EMBL/GenBank/DDBJ databases">
        <title>The complete genome of Methanoplanus sp. FWC-SCC4.</title>
        <authorList>
            <person name="Chen S.-C."/>
            <person name="Zhou Y.-Z."/>
            <person name="Lai M.-C."/>
        </authorList>
    </citation>
    <scope>NUCLEOTIDE SEQUENCE [LARGE SCALE GENOMIC DNA]</scope>
    <source>
        <strain evidence="7 8">FWC-SCC4</strain>
    </source>
</reference>
<comment type="subunit">
    <text evidence="6">Consists of a catalytic RNA component and at least 4-5 protein subunits.</text>
</comment>
<evidence type="ECO:0000256" key="1">
    <source>
        <dbReference type="ARBA" id="ARBA00022490"/>
    </source>
</evidence>
<evidence type="ECO:0000256" key="6">
    <source>
        <dbReference type="HAMAP-Rule" id="MF_00754"/>
    </source>
</evidence>
<dbReference type="GO" id="GO:0005737">
    <property type="term" value="C:cytoplasm"/>
    <property type="evidence" value="ECO:0007669"/>
    <property type="project" value="UniProtKB-SubCell"/>
</dbReference>
<name>A0AA97I1T7_9EURY</name>
<keyword evidence="1 6" id="KW-0963">Cytoplasm</keyword>
<dbReference type="Proteomes" id="UP001301797">
    <property type="component" value="Chromosome"/>
</dbReference>
<dbReference type="EC" id="3.1.26.5" evidence="6"/>
<comment type="subcellular location">
    <subcellularLocation>
        <location evidence="6">Cytoplasm</location>
    </subcellularLocation>
</comment>
<dbReference type="GeneID" id="85228868"/>
<dbReference type="InterPro" id="IPR002730">
    <property type="entry name" value="Rpp29/RNP1"/>
</dbReference>